<accession>Q0S112</accession>
<feature type="region of interest" description="Disordered" evidence="1">
    <location>
        <begin position="146"/>
        <end position="167"/>
    </location>
</feature>
<sequence length="202" mass="22665">MLRDRHFCYFEQSSNSLLTTCPIEGVRGAILRQTQQCRRYCRGDIRGAAVDDNRCRVVKYFKALRRCFPCEFPGDVQRKIGEREVQRRAPPHHPLGAGGGPVQSARVYPCRAARHHRSSARHQGRLLLPFPIQPRPRPTTAVPIARHDRRAHSKRSSNCPTRSPTTVGGDPMICAASRLVLDLGAHPSLTFWPGAQHGHSPQ</sequence>
<evidence type="ECO:0000256" key="1">
    <source>
        <dbReference type="SAM" id="MobiDB-lite"/>
    </source>
</evidence>
<dbReference type="HOGENOM" id="CLU_1353749_0_0_11"/>
<reference evidence="3" key="1">
    <citation type="journal article" date="2006" name="Proc. Natl. Acad. Sci. U.S.A.">
        <title>The complete genome of Rhodococcus sp. RHA1 provides insights into a catabolic powerhouse.</title>
        <authorList>
            <person name="McLeod M.P."/>
            <person name="Warren R.L."/>
            <person name="Hsiao W.W.L."/>
            <person name="Araki N."/>
            <person name="Myhre M."/>
            <person name="Fernandes C."/>
            <person name="Miyazawa D."/>
            <person name="Wong W."/>
            <person name="Lillquist A.L."/>
            <person name="Wang D."/>
            <person name="Dosanjh M."/>
            <person name="Hara H."/>
            <person name="Petrescu A."/>
            <person name="Morin R.D."/>
            <person name="Yang G."/>
            <person name="Stott J.M."/>
            <person name="Schein J.E."/>
            <person name="Shin H."/>
            <person name="Smailus D."/>
            <person name="Siddiqui A.S."/>
            <person name="Marra M.A."/>
            <person name="Jones S.J.M."/>
            <person name="Holt R."/>
            <person name="Brinkman F.S.L."/>
            <person name="Miyauchi K."/>
            <person name="Fukuda M."/>
            <person name="Davies J.E."/>
            <person name="Mohn W.W."/>
            <person name="Eltis L.D."/>
        </authorList>
    </citation>
    <scope>NUCLEOTIDE SEQUENCE [LARGE SCALE GENOMIC DNA]</scope>
    <source>
        <strain evidence="3">RHA1</strain>
    </source>
</reference>
<dbReference type="AlphaFoldDB" id="Q0S112"/>
<protein>
    <submittedName>
        <fullName evidence="2">Uncharacterized protein</fullName>
    </submittedName>
</protein>
<dbReference type="EMBL" id="CP000431">
    <property type="protein sequence ID" value="ABG98774.1"/>
    <property type="molecule type" value="Genomic_DNA"/>
</dbReference>
<evidence type="ECO:0000313" key="3">
    <source>
        <dbReference type="Proteomes" id="UP000008710"/>
    </source>
</evidence>
<dbReference type="KEGG" id="rha:RHA1_ro07008"/>
<feature type="compositionally biased region" description="Polar residues" evidence="1">
    <location>
        <begin position="156"/>
        <end position="166"/>
    </location>
</feature>
<gene>
    <name evidence="2" type="ordered locus">RHA1_ro07008</name>
</gene>
<dbReference type="Proteomes" id="UP000008710">
    <property type="component" value="Chromosome"/>
</dbReference>
<proteinExistence type="predicted"/>
<name>Q0S112_RHOJR</name>
<organism evidence="2 3">
    <name type="scientific">Rhodococcus jostii (strain RHA1)</name>
    <dbReference type="NCBI Taxonomy" id="101510"/>
    <lineage>
        <taxon>Bacteria</taxon>
        <taxon>Bacillati</taxon>
        <taxon>Actinomycetota</taxon>
        <taxon>Actinomycetes</taxon>
        <taxon>Mycobacteriales</taxon>
        <taxon>Nocardiaceae</taxon>
        <taxon>Rhodococcus</taxon>
    </lineage>
</organism>
<evidence type="ECO:0000313" key="2">
    <source>
        <dbReference type="EMBL" id="ABG98774.1"/>
    </source>
</evidence>